<reference evidence="2" key="2">
    <citation type="journal article" date="2019" name="IMA Fungus">
        <title>Genome sequencing and comparison of five Tilletia species to identify candidate genes for the detection of regulated species infecting wheat.</title>
        <authorList>
            <person name="Nguyen H.D.T."/>
            <person name="Sultana T."/>
            <person name="Kesanakurti P."/>
            <person name="Hambleton S."/>
        </authorList>
    </citation>
    <scope>NUCLEOTIDE SEQUENCE</scope>
    <source>
        <strain evidence="2">DAOMC 236416</strain>
    </source>
</reference>
<gene>
    <name evidence="2" type="ORF">A4X13_0g8199</name>
</gene>
<dbReference type="SMART" id="SM01194">
    <property type="entry name" value="eRF1_1"/>
    <property type="match status" value="1"/>
</dbReference>
<organism evidence="2 3">
    <name type="scientific">Tilletia indica</name>
    <dbReference type="NCBI Taxonomy" id="43049"/>
    <lineage>
        <taxon>Eukaryota</taxon>
        <taxon>Fungi</taxon>
        <taxon>Dikarya</taxon>
        <taxon>Basidiomycota</taxon>
        <taxon>Ustilaginomycotina</taxon>
        <taxon>Exobasidiomycetes</taxon>
        <taxon>Tilletiales</taxon>
        <taxon>Tilletiaceae</taxon>
        <taxon>Tilletia</taxon>
    </lineage>
</organism>
<dbReference type="GO" id="GO:0070481">
    <property type="term" value="P:nuclear-transcribed mRNA catabolic process, non-stop decay"/>
    <property type="evidence" value="ECO:0007669"/>
    <property type="project" value="InterPro"/>
</dbReference>
<accession>A0A8T8SFT1</accession>
<evidence type="ECO:0000313" key="2">
    <source>
        <dbReference type="EMBL" id="KAE8239451.1"/>
    </source>
</evidence>
<proteinExistence type="predicted"/>
<dbReference type="GO" id="GO:0070651">
    <property type="term" value="P:nonfunctional rRNA decay"/>
    <property type="evidence" value="ECO:0007669"/>
    <property type="project" value="TreeGrafter"/>
</dbReference>
<dbReference type="PANTHER" id="PTHR10853">
    <property type="entry name" value="PELOTA"/>
    <property type="match status" value="1"/>
</dbReference>
<sequence length="167" mass="18801">MRFCGNIGLADGVYMLDEITTDTPHIERDGSGRVTLVPEENEDMHHLYNLIEPGDLVRAAAVRRVQSESNTGSIESHQVKLTLTIEVTKTSFDTSASSAPPDSTAVGRRRRRCQRWLISEPAQCARKRRRRRSSYFSSTHPQDHKQLIITTDYGARNLTAHAHAMTL</sequence>
<feature type="domain" description="eRF1/Pelota-like N-terminal" evidence="1">
    <location>
        <begin position="20"/>
        <end position="127"/>
    </location>
</feature>
<dbReference type="InterPro" id="IPR038069">
    <property type="entry name" value="Pelota/DOM34_N"/>
</dbReference>
<dbReference type="AlphaFoldDB" id="A0A8T8SFT1"/>
<protein>
    <recommendedName>
        <fullName evidence="1">eRF1/Pelota-like N-terminal domain-containing protein</fullName>
    </recommendedName>
</protein>
<dbReference type="Pfam" id="PF26356">
    <property type="entry name" value="Pelota_N"/>
    <property type="match status" value="1"/>
</dbReference>
<name>A0A8T8SFT1_9BASI</name>
<evidence type="ECO:0000259" key="1">
    <source>
        <dbReference type="SMART" id="SM01194"/>
    </source>
</evidence>
<dbReference type="GO" id="GO:0005737">
    <property type="term" value="C:cytoplasm"/>
    <property type="evidence" value="ECO:0007669"/>
    <property type="project" value="TreeGrafter"/>
</dbReference>
<dbReference type="GO" id="GO:0032790">
    <property type="term" value="P:ribosome disassembly"/>
    <property type="evidence" value="ECO:0007669"/>
    <property type="project" value="TreeGrafter"/>
</dbReference>
<dbReference type="GO" id="GO:0070966">
    <property type="term" value="P:nuclear-transcribed mRNA catabolic process, no-go decay"/>
    <property type="evidence" value="ECO:0007669"/>
    <property type="project" value="InterPro"/>
</dbReference>
<keyword evidence="3" id="KW-1185">Reference proteome</keyword>
<dbReference type="Proteomes" id="UP000077521">
    <property type="component" value="Unassembled WGS sequence"/>
</dbReference>
<dbReference type="EMBL" id="LWDF02001310">
    <property type="protein sequence ID" value="KAE8239451.1"/>
    <property type="molecule type" value="Genomic_DNA"/>
</dbReference>
<reference evidence="2" key="1">
    <citation type="submission" date="2016-04" db="EMBL/GenBank/DDBJ databases">
        <authorList>
            <person name="Nguyen H.D."/>
            <person name="Samba Siva P."/>
            <person name="Cullis J."/>
            <person name="Levesque C.A."/>
            <person name="Hambleton S."/>
        </authorList>
    </citation>
    <scope>NUCLEOTIDE SEQUENCE</scope>
    <source>
        <strain evidence="2">DAOMC 236416</strain>
    </source>
</reference>
<dbReference type="PANTHER" id="PTHR10853:SF0">
    <property type="entry name" value="PROTEIN PELOTA HOMOLOG"/>
    <property type="match status" value="1"/>
</dbReference>
<dbReference type="Gene3D" id="2.30.30.870">
    <property type="entry name" value="Pelota, domain A"/>
    <property type="match status" value="1"/>
</dbReference>
<dbReference type="FunFam" id="2.30.30.870:FF:000001">
    <property type="entry name" value="Protein pelota homolog"/>
    <property type="match status" value="1"/>
</dbReference>
<dbReference type="InterPro" id="IPR058547">
    <property type="entry name" value="Pelota_N"/>
</dbReference>
<comment type="caution">
    <text evidence="2">The sequence shown here is derived from an EMBL/GenBank/DDBJ whole genome shotgun (WGS) entry which is preliminary data.</text>
</comment>
<dbReference type="SUPFAM" id="SSF159065">
    <property type="entry name" value="Dom34/Pelota N-terminal domain-like"/>
    <property type="match status" value="1"/>
</dbReference>
<evidence type="ECO:0000313" key="3">
    <source>
        <dbReference type="Proteomes" id="UP000077521"/>
    </source>
</evidence>
<dbReference type="InterPro" id="IPR005140">
    <property type="entry name" value="eRF1_Pelota-like_N"/>
</dbReference>
<dbReference type="GO" id="GO:0071025">
    <property type="term" value="P:RNA surveillance"/>
    <property type="evidence" value="ECO:0007669"/>
    <property type="project" value="InterPro"/>
</dbReference>
<dbReference type="InterPro" id="IPR004405">
    <property type="entry name" value="TF_pelota"/>
</dbReference>